<dbReference type="eggNOG" id="ENOG503013C">
    <property type="taxonomic scope" value="Bacteria"/>
</dbReference>
<reference evidence="1 2" key="2">
    <citation type="journal article" date="2011" name="Stand. Genomic Sci.">
        <title>Complete genome sequence of Truepera radiovictrix type strain (RQ-24).</title>
        <authorList>
            <person name="Ivanova N."/>
            <person name="Rohde C."/>
            <person name="Munk C."/>
            <person name="Nolan M."/>
            <person name="Lucas S."/>
            <person name="Del Rio T.G."/>
            <person name="Tice H."/>
            <person name="Deshpande S."/>
            <person name="Cheng J.F."/>
            <person name="Tapia R."/>
            <person name="Han C."/>
            <person name="Goodwin L."/>
            <person name="Pitluck S."/>
            <person name="Liolios K."/>
            <person name="Mavromatis K."/>
            <person name="Mikhailova N."/>
            <person name="Pati A."/>
            <person name="Chen A."/>
            <person name="Palaniappan K."/>
            <person name="Land M."/>
            <person name="Hauser L."/>
            <person name="Chang Y.J."/>
            <person name="Jeffries C.D."/>
            <person name="Brambilla E."/>
            <person name="Rohde M."/>
            <person name="Goker M."/>
            <person name="Tindall B.J."/>
            <person name="Woyke T."/>
            <person name="Bristow J."/>
            <person name="Eisen J.A."/>
            <person name="Markowitz V."/>
            <person name="Hugenholtz P."/>
            <person name="Kyrpides N.C."/>
            <person name="Klenk H.P."/>
            <person name="Lapidus A."/>
        </authorList>
    </citation>
    <scope>NUCLEOTIDE SEQUENCE [LARGE SCALE GENOMIC DNA]</scope>
    <source>
        <strain evidence="2">DSM 17093 / CIP 108686 / LMG 22925 / RQ-24</strain>
    </source>
</reference>
<dbReference type="AlphaFoldDB" id="D7CSM4"/>
<organism evidence="1 2">
    <name type="scientific">Truepera radiovictrix (strain DSM 17093 / CIP 108686 / LMG 22925 / RQ-24)</name>
    <dbReference type="NCBI Taxonomy" id="649638"/>
    <lineage>
        <taxon>Bacteria</taxon>
        <taxon>Thermotogati</taxon>
        <taxon>Deinococcota</taxon>
        <taxon>Deinococci</taxon>
        <taxon>Trueperales</taxon>
        <taxon>Trueperaceae</taxon>
        <taxon>Truepera</taxon>
    </lineage>
</organism>
<dbReference type="EMBL" id="CP002049">
    <property type="protein sequence ID" value="ADI15444.1"/>
    <property type="molecule type" value="Genomic_DNA"/>
</dbReference>
<keyword evidence="2" id="KW-1185">Reference proteome</keyword>
<evidence type="ECO:0008006" key="3">
    <source>
        <dbReference type="Google" id="ProtNLM"/>
    </source>
</evidence>
<dbReference type="RefSeq" id="WP_013178807.1">
    <property type="nucleotide sequence ID" value="NC_014221.1"/>
</dbReference>
<dbReference type="KEGG" id="tra:Trad_2334"/>
<name>D7CSM4_TRURR</name>
<gene>
    <name evidence="1" type="ordered locus">Trad_2334</name>
</gene>
<sequence length="140" mass="16153">MSHTTRRRVRTLEELRPLFRDGRYRLGPHALKHAACEGFAEKDVVAAALFGHELVRYTEDERLLVLGYIHPSPQVQIPLHVVLEYARPRWVDVVTAFIPEKPHHAVSRRRLAELLRYDQPPTRRQAARGVRWGGAPLKSP</sequence>
<dbReference type="Proteomes" id="UP000000379">
    <property type="component" value="Chromosome"/>
</dbReference>
<reference evidence="2" key="1">
    <citation type="submission" date="2010-05" db="EMBL/GenBank/DDBJ databases">
        <title>The complete genome of Truepera radiovictris DSM 17093.</title>
        <authorList>
            <consortium name="US DOE Joint Genome Institute (JGI-PGF)"/>
            <person name="Lucas S."/>
            <person name="Copeland A."/>
            <person name="Lapidus A."/>
            <person name="Glavina del Rio T."/>
            <person name="Dalin E."/>
            <person name="Tice H."/>
            <person name="Bruce D."/>
            <person name="Goodwin L."/>
            <person name="Pitluck S."/>
            <person name="Kyrpides N."/>
            <person name="Mavromatis K."/>
            <person name="Ovchinnikova G."/>
            <person name="Munk A.C."/>
            <person name="Detter J.C."/>
            <person name="Han C."/>
            <person name="Tapia R."/>
            <person name="Land M."/>
            <person name="Hauser L."/>
            <person name="Markowitz V."/>
            <person name="Cheng J.-F."/>
            <person name="Hugenholtz P."/>
            <person name="Woyke T."/>
            <person name="Wu D."/>
            <person name="Tindall B."/>
            <person name="Pomrenke H.G."/>
            <person name="Brambilla E."/>
            <person name="Klenk H.-P."/>
            <person name="Eisen J.A."/>
        </authorList>
    </citation>
    <scope>NUCLEOTIDE SEQUENCE [LARGE SCALE GENOMIC DNA]</scope>
    <source>
        <strain evidence="2">DSM 17093 / CIP 108686 / LMG 22925 / RQ-24</strain>
    </source>
</reference>
<dbReference type="HOGENOM" id="CLU_1814914_0_0_0"/>
<evidence type="ECO:0000313" key="2">
    <source>
        <dbReference type="Proteomes" id="UP000000379"/>
    </source>
</evidence>
<protein>
    <recommendedName>
        <fullName evidence="3">DUF4258 domain-containing protein</fullName>
    </recommendedName>
</protein>
<evidence type="ECO:0000313" key="1">
    <source>
        <dbReference type="EMBL" id="ADI15444.1"/>
    </source>
</evidence>
<accession>D7CSM4</accession>
<proteinExistence type="predicted"/>